<dbReference type="GO" id="GO:0032784">
    <property type="term" value="P:regulation of DNA-templated transcription elongation"/>
    <property type="evidence" value="ECO:0007669"/>
    <property type="project" value="InterPro"/>
</dbReference>
<gene>
    <name evidence="4" type="ORF">HPP92_018866</name>
</gene>
<dbReference type="InterPro" id="IPR017923">
    <property type="entry name" value="TFIIS_N"/>
</dbReference>
<evidence type="ECO:0000313" key="4">
    <source>
        <dbReference type="EMBL" id="KAG0464702.1"/>
    </source>
</evidence>
<dbReference type="PANTHER" id="PTHR47350">
    <property type="entry name" value="PROTEIN IWS1 HOMOLOG 1"/>
    <property type="match status" value="1"/>
</dbReference>
<feature type="compositionally biased region" description="Basic and acidic residues" evidence="2">
    <location>
        <begin position="110"/>
        <end position="125"/>
    </location>
</feature>
<organism evidence="4 5">
    <name type="scientific">Vanilla planifolia</name>
    <name type="common">Vanilla</name>
    <dbReference type="NCBI Taxonomy" id="51239"/>
    <lineage>
        <taxon>Eukaryota</taxon>
        <taxon>Viridiplantae</taxon>
        <taxon>Streptophyta</taxon>
        <taxon>Embryophyta</taxon>
        <taxon>Tracheophyta</taxon>
        <taxon>Spermatophyta</taxon>
        <taxon>Magnoliopsida</taxon>
        <taxon>Liliopsida</taxon>
        <taxon>Asparagales</taxon>
        <taxon>Orchidaceae</taxon>
        <taxon>Vanilloideae</taxon>
        <taxon>Vanilleae</taxon>
        <taxon>Vanilla</taxon>
    </lineage>
</organism>
<dbReference type="GO" id="GO:0009742">
    <property type="term" value="P:brassinosteroid mediated signaling pathway"/>
    <property type="evidence" value="ECO:0007669"/>
    <property type="project" value="InterPro"/>
</dbReference>
<dbReference type="InterPro" id="IPR035441">
    <property type="entry name" value="TFIIS/LEDGF_dom_sf"/>
</dbReference>
<dbReference type="PROSITE" id="PS51319">
    <property type="entry name" value="TFIIS_N"/>
    <property type="match status" value="1"/>
</dbReference>
<dbReference type="Proteomes" id="UP000639772">
    <property type="component" value="Chromosome 10"/>
</dbReference>
<feature type="compositionally biased region" description="Low complexity" evidence="2">
    <location>
        <begin position="131"/>
        <end position="143"/>
    </location>
</feature>
<keyword evidence="1" id="KW-0539">Nucleus</keyword>
<name>A0A835Q8F9_VANPL</name>
<evidence type="ECO:0000256" key="2">
    <source>
        <dbReference type="SAM" id="MobiDB-lite"/>
    </source>
</evidence>
<dbReference type="InterPro" id="IPR044204">
    <property type="entry name" value="IWS1/2"/>
</dbReference>
<protein>
    <recommendedName>
        <fullName evidence="3">TFIIS N-terminal domain-containing protein</fullName>
    </recommendedName>
</protein>
<evidence type="ECO:0000313" key="5">
    <source>
        <dbReference type="Proteomes" id="UP000639772"/>
    </source>
</evidence>
<comment type="caution">
    <text evidence="4">The sequence shown here is derived from an EMBL/GenBank/DDBJ whole genome shotgun (WGS) entry which is preliminary data.</text>
</comment>
<dbReference type="GO" id="GO:0005634">
    <property type="term" value="C:nucleus"/>
    <property type="evidence" value="ECO:0007669"/>
    <property type="project" value="UniProtKB-SubCell"/>
</dbReference>
<dbReference type="AlphaFoldDB" id="A0A835Q8F9"/>
<dbReference type="EMBL" id="JADCNM010000010">
    <property type="protein sequence ID" value="KAG0464702.1"/>
    <property type="molecule type" value="Genomic_DNA"/>
</dbReference>
<reference evidence="4 5" key="1">
    <citation type="journal article" date="2020" name="Nat. Food">
        <title>A phased Vanilla planifolia genome enables genetic improvement of flavour and production.</title>
        <authorList>
            <person name="Hasing T."/>
            <person name="Tang H."/>
            <person name="Brym M."/>
            <person name="Khazi F."/>
            <person name="Huang T."/>
            <person name="Chambers A.H."/>
        </authorList>
    </citation>
    <scope>NUCLEOTIDE SEQUENCE [LARGE SCALE GENOMIC DNA]</scope>
    <source>
        <tissue evidence="4">Leaf</tissue>
    </source>
</reference>
<evidence type="ECO:0000256" key="1">
    <source>
        <dbReference type="PROSITE-ProRule" id="PRU00649"/>
    </source>
</evidence>
<dbReference type="Gene3D" id="1.20.930.10">
    <property type="entry name" value="Conserved domain common to transcription factors TFIIS, elongin A, CRSP70"/>
    <property type="match status" value="1"/>
</dbReference>
<feature type="compositionally biased region" description="Basic residues" evidence="2">
    <location>
        <begin position="60"/>
        <end position="69"/>
    </location>
</feature>
<feature type="region of interest" description="Disordered" evidence="2">
    <location>
        <begin position="1"/>
        <end position="235"/>
    </location>
</feature>
<dbReference type="OrthoDB" id="21124at2759"/>
<evidence type="ECO:0000259" key="3">
    <source>
        <dbReference type="PROSITE" id="PS51319"/>
    </source>
</evidence>
<accession>A0A835Q8F9</accession>
<feature type="compositionally biased region" description="Polar residues" evidence="2">
    <location>
        <begin position="399"/>
        <end position="410"/>
    </location>
</feature>
<feature type="domain" description="TFIIS N-terminal" evidence="3">
    <location>
        <begin position="296"/>
        <end position="379"/>
    </location>
</feature>
<sequence length="536" mass="60706">MGYENDPYMDEDGEPLMDPDDVPYDREPSPYRVNELDDGSGDEWRGERSPTPTYNEDKVGKRRKRLVKKSAKEISPESGGTPPGHAFSVEGLDDWEDEEPARKKQHKPYSTKEWRDGSGKKENRKSLLKPSQSSGKASTSGSKRYGFGSEDHGSDPEMQELWDTIAGDDSEDDHEGLKTADDDAFIDDTGVDPADRLGSDNEAASIGDAPQAEEDNEINKLIKGGKKKKKNEKSPAELAEMVENLMAELEVTAEEDAELNRQNKPAINKLKKLPLLIEVLSKKKLQQEFLDHGVLALLRNWLEPLPDGSLPNMNIRAAILKILSDFPIDLEQYDRREQLKKSGLGKVIMFLSRSDEETTANRKLAKELVDKWSRPIFNKSTRFEDMRSYEDDRIPYRRASSNPVTKSTGLESRDDDLDEFSHGQKSRQAASRQHAYRPEALALDFIIRPQSKIDPEEIRARAKQVVQNQRRQKMNKKLQQLKAPKKKQLQASKLSVEGRGMKADLGTHLLTDPRDRKVGLDPSSFLFAKIGIFRTY</sequence>
<dbReference type="PANTHER" id="PTHR47350:SF4">
    <property type="entry name" value="PROTEIN IWS1 HOMOLOG 1"/>
    <property type="match status" value="1"/>
</dbReference>
<dbReference type="Pfam" id="PF08711">
    <property type="entry name" value="Med26"/>
    <property type="match status" value="1"/>
</dbReference>
<feature type="region of interest" description="Disordered" evidence="2">
    <location>
        <begin position="394"/>
        <end position="434"/>
    </location>
</feature>
<comment type="subcellular location">
    <subcellularLocation>
        <location evidence="1">Nucleus</location>
    </subcellularLocation>
</comment>
<feature type="compositionally biased region" description="Acidic residues" evidence="2">
    <location>
        <begin position="7"/>
        <end position="22"/>
    </location>
</feature>
<proteinExistence type="predicted"/>